<dbReference type="AlphaFoldDB" id="A0A914XN14"/>
<reference evidence="2" key="1">
    <citation type="submission" date="2022-11" db="UniProtKB">
        <authorList>
            <consortium name="WormBaseParasite"/>
        </authorList>
    </citation>
    <scope>IDENTIFICATION</scope>
</reference>
<dbReference type="WBParaSite" id="PSAMB.scaffold892size39221.g9436.t1">
    <property type="protein sequence ID" value="PSAMB.scaffold892size39221.g9436.t1"/>
    <property type="gene ID" value="PSAMB.scaffold892size39221.g9436"/>
</dbReference>
<evidence type="ECO:0000313" key="1">
    <source>
        <dbReference type="Proteomes" id="UP000887566"/>
    </source>
</evidence>
<name>A0A914XN14_9BILA</name>
<evidence type="ECO:0000313" key="2">
    <source>
        <dbReference type="WBParaSite" id="PSAMB.scaffold892size39221.g9436.t1"/>
    </source>
</evidence>
<proteinExistence type="predicted"/>
<accession>A0A914XN14</accession>
<protein>
    <submittedName>
        <fullName evidence="2">Uncharacterized protein</fullName>
    </submittedName>
</protein>
<sequence>MGARLSSESSERDCVTAAACHHTPRGSPTRSGGQQYFGKRVALGGYSLMALSVNAGRMSALWWKVVVLVLVLAMLTTSVQSAPRLSIEQVLGRVSDELRLAKRDGCGCDMGCFFSSAHECMTCCAQGLK</sequence>
<dbReference type="Proteomes" id="UP000887566">
    <property type="component" value="Unplaced"/>
</dbReference>
<organism evidence="1 2">
    <name type="scientific">Plectus sambesii</name>
    <dbReference type="NCBI Taxonomy" id="2011161"/>
    <lineage>
        <taxon>Eukaryota</taxon>
        <taxon>Metazoa</taxon>
        <taxon>Ecdysozoa</taxon>
        <taxon>Nematoda</taxon>
        <taxon>Chromadorea</taxon>
        <taxon>Plectida</taxon>
        <taxon>Plectina</taxon>
        <taxon>Plectoidea</taxon>
        <taxon>Plectidae</taxon>
        <taxon>Plectus</taxon>
    </lineage>
</organism>
<keyword evidence="1" id="KW-1185">Reference proteome</keyword>